<evidence type="ECO:0000256" key="4">
    <source>
        <dbReference type="ARBA" id="ARBA00022723"/>
    </source>
</evidence>
<dbReference type="GO" id="GO:0017172">
    <property type="term" value="F:cysteine dioxygenase activity"/>
    <property type="evidence" value="ECO:0007669"/>
    <property type="project" value="UniProtKB-EC"/>
</dbReference>
<feature type="chain" id="PRO_5042856673" description="cysteine dioxygenase" evidence="8">
    <location>
        <begin position="27"/>
        <end position="323"/>
    </location>
</feature>
<keyword evidence="10" id="KW-1185">Reference proteome</keyword>
<keyword evidence="8" id="KW-0732">Signal</keyword>
<evidence type="ECO:0000256" key="2">
    <source>
        <dbReference type="ARBA" id="ARBA00006622"/>
    </source>
</evidence>
<dbReference type="PANTHER" id="PTHR22966:SF63">
    <property type="entry name" value="CYSTEINE DIOXYGENASE"/>
    <property type="match status" value="1"/>
</dbReference>
<evidence type="ECO:0000256" key="7">
    <source>
        <dbReference type="ARBA" id="ARBA00024284"/>
    </source>
</evidence>
<evidence type="ECO:0000256" key="1">
    <source>
        <dbReference type="ARBA" id="ARBA00001954"/>
    </source>
</evidence>
<dbReference type="InterPro" id="IPR014710">
    <property type="entry name" value="RmlC-like_jellyroll"/>
</dbReference>
<dbReference type="SUPFAM" id="SSF51182">
    <property type="entry name" value="RmlC-like cupins"/>
    <property type="match status" value="1"/>
</dbReference>
<dbReference type="GO" id="GO:0070483">
    <property type="term" value="P:detection of hypoxia"/>
    <property type="evidence" value="ECO:0007669"/>
    <property type="project" value="UniProtKB-ARBA"/>
</dbReference>
<reference evidence="9 10" key="1">
    <citation type="journal article" date="2022" name="Nat. Plants">
        <title>Genomes of leafy and leafless Platanthera orchids illuminate the evolution of mycoheterotrophy.</title>
        <authorList>
            <person name="Li M.H."/>
            <person name="Liu K.W."/>
            <person name="Li Z."/>
            <person name="Lu H.C."/>
            <person name="Ye Q.L."/>
            <person name="Zhang D."/>
            <person name="Wang J.Y."/>
            <person name="Li Y.F."/>
            <person name="Zhong Z.M."/>
            <person name="Liu X."/>
            <person name="Yu X."/>
            <person name="Liu D.K."/>
            <person name="Tu X.D."/>
            <person name="Liu B."/>
            <person name="Hao Y."/>
            <person name="Liao X.Y."/>
            <person name="Jiang Y.T."/>
            <person name="Sun W.H."/>
            <person name="Chen J."/>
            <person name="Chen Y.Q."/>
            <person name="Ai Y."/>
            <person name="Zhai J.W."/>
            <person name="Wu S.S."/>
            <person name="Zhou Z."/>
            <person name="Hsiao Y.Y."/>
            <person name="Wu W.L."/>
            <person name="Chen Y.Y."/>
            <person name="Lin Y.F."/>
            <person name="Hsu J.L."/>
            <person name="Li C.Y."/>
            <person name="Wang Z.W."/>
            <person name="Zhao X."/>
            <person name="Zhong W.Y."/>
            <person name="Ma X.K."/>
            <person name="Ma L."/>
            <person name="Huang J."/>
            <person name="Chen G.Z."/>
            <person name="Huang M.Z."/>
            <person name="Huang L."/>
            <person name="Peng D.H."/>
            <person name="Luo Y.B."/>
            <person name="Zou S.Q."/>
            <person name="Chen S.P."/>
            <person name="Lan S."/>
            <person name="Tsai W.C."/>
            <person name="Van de Peer Y."/>
            <person name="Liu Z.J."/>
        </authorList>
    </citation>
    <scope>NUCLEOTIDE SEQUENCE [LARGE SCALE GENOMIC DNA]</scope>
    <source>
        <strain evidence="9">Lor287</strain>
    </source>
</reference>
<organism evidence="9 10">
    <name type="scientific">Platanthera zijinensis</name>
    <dbReference type="NCBI Taxonomy" id="2320716"/>
    <lineage>
        <taxon>Eukaryota</taxon>
        <taxon>Viridiplantae</taxon>
        <taxon>Streptophyta</taxon>
        <taxon>Embryophyta</taxon>
        <taxon>Tracheophyta</taxon>
        <taxon>Spermatophyta</taxon>
        <taxon>Magnoliopsida</taxon>
        <taxon>Liliopsida</taxon>
        <taxon>Asparagales</taxon>
        <taxon>Orchidaceae</taxon>
        <taxon>Orchidoideae</taxon>
        <taxon>Orchideae</taxon>
        <taxon>Orchidinae</taxon>
        <taxon>Platanthera</taxon>
    </lineage>
</organism>
<dbReference type="GO" id="GO:0046872">
    <property type="term" value="F:metal ion binding"/>
    <property type="evidence" value="ECO:0007669"/>
    <property type="project" value="UniProtKB-KW"/>
</dbReference>
<evidence type="ECO:0000313" key="9">
    <source>
        <dbReference type="EMBL" id="KAK8957306.1"/>
    </source>
</evidence>
<evidence type="ECO:0000256" key="6">
    <source>
        <dbReference type="ARBA" id="ARBA00023004"/>
    </source>
</evidence>
<dbReference type="Pfam" id="PF07847">
    <property type="entry name" value="PCO_ADO"/>
    <property type="match status" value="1"/>
</dbReference>
<dbReference type="Proteomes" id="UP001418222">
    <property type="component" value="Unassembled WGS sequence"/>
</dbReference>
<evidence type="ECO:0000313" key="10">
    <source>
        <dbReference type="Proteomes" id="UP001418222"/>
    </source>
</evidence>
<gene>
    <name evidence="9" type="ORF">KSP39_PZI000488</name>
</gene>
<keyword evidence="4" id="KW-0479">Metal-binding</keyword>
<dbReference type="CDD" id="cd20289">
    <property type="entry name" value="cupin_ADO"/>
    <property type="match status" value="1"/>
</dbReference>
<protein>
    <recommendedName>
        <fullName evidence="3">cysteine dioxygenase</fullName>
        <ecNumber evidence="3">1.13.11.20</ecNumber>
    </recommendedName>
</protein>
<keyword evidence="5" id="KW-0560">Oxidoreductase</keyword>
<proteinExistence type="inferred from homology"/>
<evidence type="ECO:0000256" key="3">
    <source>
        <dbReference type="ARBA" id="ARBA00013133"/>
    </source>
</evidence>
<comment type="caution">
    <text evidence="9">The sequence shown here is derived from an EMBL/GenBank/DDBJ whole genome shotgun (WGS) entry which is preliminary data.</text>
</comment>
<dbReference type="AlphaFoldDB" id="A0AAP0C0T6"/>
<comment type="cofactor">
    <cofactor evidence="1">
        <name>Fe(2+)</name>
        <dbReference type="ChEBI" id="CHEBI:29033"/>
    </cofactor>
</comment>
<feature type="signal peptide" evidence="8">
    <location>
        <begin position="1"/>
        <end position="26"/>
    </location>
</feature>
<evidence type="ECO:0000256" key="8">
    <source>
        <dbReference type="SAM" id="SignalP"/>
    </source>
</evidence>
<accession>A0AAP0C0T6</accession>
<dbReference type="Gene3D" id="2.60.120.10">
    <property type="entry name" value="Jelly Rolls"/>
    <property type="match status" value="1"/>
</dbReference>
<name>A0AAP0C0T6_9ASPA</name>
<dbReference type="PANTHER" id="PTHR22966">
    <property type="entry name" value="2-AMINOETHANETHIOL DIOXYGENASE"/>
    <property type="match status" value="1"/>
</dbReference>
<sequence length="323" mass="35351">MQSSGMGGLFSMLGLVGLGFTEFVTGETSAIYPPPDSVPVGGTKLEVSAMGEKRMAADGKGAEEERIARRRRGGGGFYRPPRLRRVLAEEASTAIRRIYEVSRSVFNGSGTVPSPEDVQLLQFLLDKMKPEDVGLSTDILFFQNRSASRKPPAVTFTTIHICDNFSMCVFFLPPAAVIPLHNHPGMTVFSKLLLGTMHITSYDLVGNYETDKYAQSPQLKLAQMVEDSDFTAPCKTSILYPTTGGNIHTFRAITSCAVLDIIGPPYSKEDGRDCTYYKDHPYTSLTGGDLKVKGSFGWLEEVEIPKSLKLIGTEYLGPRIIDS</sequence>
<comment type="catalytic activity">
    <reaction evidence="7">
        <text>L-cysteine + O2 = 3-sulfino-L-alanine + H(+)</text>
        <dbReference type="Rhea" id="RHEA:20441"/>
        <dbReference type="ChEBI" id="CHEBI:15378"/>
        <dbReference type="ChEBI" id="CHEBI:15379"/>
        <dbReference type="ChEBI" id="CHEBI:35235"/>
        <dbReference type="ChEBI" id="CHEBI:61085"/>
        <dbReference type="EC" id="1.13.11.20"/>
    </reaction>
    <physiologicalReaction direction="left-to-right" evidence="7">
        <dbReference type="Rhea" id="RHEA:20442"/>
    </physiologicalReaction>
</comment>
<dbReference type="InterPro" id="IPR011051">
    <property type="entry name" value="RmlC_Cupin_sf"/>
</dbReference>
<comment type="similarity">
    <text evidence="2">Belongs to the cysteine dioxygenase family.</text>
</comment>
<dbReference type="EMBL" id="JBBWWQ010000001">
    <property type="protein sequence ID" value="KAK8957306.1"/>
    <property type="molecule type" value="Genomic_DNA"/>
</dbReference>
<dbReference type="EC" id="1.13.11.20" evidence="3"/>
<evidence type="ECO:0000256" key="5">
    <source>
        <dbReference type="ARBA" id="ARBA00023002"/>
    </source>
</evidence>
<dbReference type="InterPro" id="IPR012864">
    <property type="entry name" value="PCO/ADO"/>
</dbReference>
<keyword evidence="6" id="KW-0408">Iron</keyword>